<dbReference type="Proteomes" id="UP000288024">
    <property type="component" value="Unassembled WGS sequence"/>
</dbReference>
<reference evidence="2 3" key="1">
    <citation type="submission" date="2019-01" db="EMBL/GenBank/DDBJ databases">
        <title>Bacillus sp. M5HDSG1-1, whole genome shotgun sequence.</title>
        <authorList>
            <person name="Tuo L."/>
        </authorList>
    </citation>
    <scope>NUCLEOTIDE SEQUENCE [LARGE SCALE GENOMIC DNA]</scope>
    <source>
        <strain evidence="2 3">M5HDSG1-1</strain>
    </source>
</reference>
<evidence type="ECO:0000313" key="3">
    <source>
        <dbReference type="Proteomes" id="UP000288024"/>
    </source>
</evidence>
<proteinExistence type="predicted"/>
<dbReference type="AlphaFoldDB" id="A0A437K477"/>
<keyword evidence="3" id="KW-1185">Reference proteome</keyword>
<comment type="caution">
    <text evidence="2">The sequence shown here is derived from an EMBL/GenBank/DDBJ whole genome shotgun (WGS) entry which is preliminary data.</text>
</comment>
<dbReference type="EMBL" id="RZTZ01000018">
    <property type="protein sequence ID" value="RVT57201.1"/>
    <property type="molecule type" value="Genomic_DNA"/>
</dbReference>
<dbReference type="InterPro" id="IPR025052">
    <property type="entry name" value="DUF3967"/>
</dbReference>
<dbReference type="Gene3D" id="1.10.1660.10">
    <property type="match status" value="1"/>
</dbReference>
<dbReference type="SUPFAM" id="SSF46955">
    <property type="entry name" value="Putative DNA-binding domain"/>
    <property type="match status" value="1"/>
</dbReference>
<sequence length="167" mass="19635">MECILRGESDMEKTKRYTSSDIAKQILAEPVTVRKYSQMLEEKGYVFERDSKDHRRYTDVDLTAFKHLTALRNNSTSVEESITHIAHLYHHNLSIFPTDTTTLQQEESPLLTLMKRQEEFNIKILERLERQEQRQLERDQNLILALRESQETKKQLAVAKNLGDSIE</sequence>
<dbReference type="InterPro" id="IPR009061">
    <property type="entry name" value="DNA-bd_dom_put_sf"/>
</dbReference>
<accession>A0A437K477</accession>
<gene>
    <name evidence="2" type="ORF">EM808_24990</name>
</gene>
<organism evidence="2 3">
    <name type="scientific">Niallia taxi</name>
    <dbReference type="NCBI Taxonomy" id="2499688"/>
    <lineage>
        <taxon>Bacteria</taxon>
        <taxon>Bacillati</taxon>
        <taxon>Bacillota</taxon>
        <taxon>Bacilli</taxon>
        <taxon>Bacillales</taxon>
        <taxon>Bacillaceae</taxon>
        <taxon>Niallia</taxon>
    </lineage>
</organism>
<feature type="domain" description="DUF3967" evidence="1">
    <location>
        <begin position="137"/>
        <end position="161"/>
    </location>
</feature>
<name>A0A437K477_9BACI</name>
<protein>
    <submittedName>
        <fullName evidence="2">DUF3967 domain-containing protein</fullName>
    </submittedName>
</protein>
<evidence type="ECO:0000313" key="2">
    <source>
        <dbReference type="EMBL" id="RVT57201.1"/>
    </source>
</evidence>
<evidence type="ECO:0000259" key="1">
    <source>
        <dbReference type="Pfam" id="PF13152"/>
    </source>
</evidence>
<dbReference type="Pfam" id="PF13152">
    <property type="entry name" value="DUF3967"/>
    <property type="match status" value="1"/>
</dbReference>